<sequence>MILTPNELRHARSLEEISSNPAIESRCGNPEELGVKLEDLLPLYEHNPDWEDVIIDDDLLDCALRFEDMGAAWHTKEDFPEILGEFNLLHFYDVFDQSSGPPPLSDSSPFQREFLSQLRVFDNTRRSGAGMLTYIRMQPAVTPLEIWYEDRAEIGTSPYPSYLIKLDMSYCEYLQAVTLTKGTYGWQYLYTDVSLRDPQLHSEALYLQNMLEVFPKLFPAYDYAPLRQRLEARL</sequence>
<reference evidence="1 2" key="1">
    <citation type="submission" date="2019-05" db="EMBL/GenBank/DDBJ databases">
        <title>Comparative genomics and metabolomics analyses of clavulanic acid producing Streptomyces species provides insight into specialized metabolism and evolution of beta-lactam biosynthetic gene clusters.</title>
        <authorList>
            <person name="Moore M.A."/>
            <person name="Cruz-Morales P."/>
            <person name="Barona Gomez F."/>
            <person name="Kapil T."/>
        </authorList>
    </citation>
    <scope>NUCLEOTIDE SEQUENCE [LARGE SCALE GENOMIC DNA]</scope>
    <source>
        <strain evidence="1 2">NRRL 5741</strain>
    </source>
</reference>
<accession>A0A646KET2</accession>
<dbReference type="OrthoDB" id="4234970at2"/>
<dbReference type="AlphaFoldDB" id="A0A646KET2"/>
<gene>
    <name evidence="1" type="ORF">FF041_11375</name>
</gene>
<dbReference type="RefSeq" id="WP_153522606.1">
    <property type="nucleotide sequence ID" value="NZ_JBEPDZ010000042.1"/>
</dbReference>
<evidence type="ECO:0008006" key="3">
    <source>
        <dbReference type="Google" id="ProtNLM"/>
    </source>
</evidence>
<dbReference type="EMBL" id="VCLA01000095">
    <property type="protein sequence ID" value="MQT00799.1"/>
    <property type="molecule type" value="Genomic_DNA"/>
</dbReference>
<name>A0A646KET2_STRJU</name>
<organism evidence="1 2">
    <name type="scientific">Streptomyces jumonjinensis</name>
    <dbReference type="NCBI Taxonomy" id="1945"/>
    <lineage>
        <taxon>Bacteria</taxon>
        <taxon>Bacillati</taxon>
        <taxon>Actinomycetota</taxon>
        <taxon>Actinomycetes</taxon>
        <taxon>Kitasatosporales</taxon>
        <taxon>Streptomycetaceae</taxon>
        <taxon>Streptomyces</taxon>
    </lineage>
</organism>
<evidence type="ECO:0000313" key="1">
    <source>
        <dbReference type="EMBL" id="MQT00799.1"/>
    </source>
</evidence>
<evidence type="ECO:0000313" key="2">
    <source>
        <dbReference type="Proteomes" id="UP000419138"/>
    </source>
</evidence>
<dbReference type="Proteomes" id="UP000419138">
    <property type="component" value="Unassembled WGS sequence"/>
</dbReference>
<keyword evidence="2" id="KW-1185">Reference proteome</keyword>
<proteinExistence type="predicted"/>
<protein>
    <recommendedName>
        <fullName evidence="3">SMI1/KNR4 family protein</fullName>
    </recommendedName>
</protein>
<comment type="caution">
    <text evidence="1">The sequence shown here is derived from an EMBL/GenBank/DDBJ whole genome shotgun (WGS) entry which is preliminary data.</text>
</comment>